<reference evidence="2" key="2">
    <citation type="submission" date="2024-07" db="EMBL/GenBank/DDBJ databases">
        <title>Streptomyces haneummycinica sp. nov., a new antibiotic-producing actinobacterium isolated from marine sediment.</title>
        <authorList>
            <person name="Uemura M."/>
            <person name="Hamada M."/>
            <person name="Hirano S."/>
            <person name="Kobayashi K."/>
            <person name="Ohshiro T."/>
            <person name="Kobayashi T."/>
            <person name="Terahara T."/>
        </authorList>
    </citation>
    <scope>NUCLEOTIDE SEQUENCE</scope>
    <source>
        <strain evidence="2">KM77-8</strain>
    </source>
</reference>
<reference evidence="2" key="1">
    <citation type="submission" date="2024-06" db="EMBL/GenBank/DDBJ databases">
        <authorList>
            <consortium name="consrtm"/>
            <person name="Uemura M."/>
            <person name="Terahara T."/>
        </authorList>
    </citation>
    <scope>NUCLEOTIDE SEQUENCE</scope>
    <source>
        <strain evidence="2">KM77-8</strain>
    </source>
</reference>
<proteinExistence type="predicted"/>
<evidence type="ECO:0000313" key="2">
    <source>
        <dbReference type="EMBL" id="BFO16801.1"/>
    </source>
</evidence>
<feature type="compositionally biased region" description="Basic and acidic residues" evidence="1">
    <location>
        <begin position="71"/>
        <end position="83"/>
    </location>
</feature>
<gene>
    <name evidence="2" type="ORF">SHKM778_31890</name>
</gene>
<evidence type="ECO:0000256" key="1">
    <source>
        <dbReference type="SAM" id="MobiDB-lite"/>
    </source>
</evidence>
<organism evidence="2">
    <name type="scientific">Streptomyces haneummycinicus</name>
    <dbReference type="NCBI Taxonomy" id="3074435"/>
    <lineage>
        <taxon>Bacteria</taxon>
        <taxon>Bacillati</taxon>
        <taxon>Actinomycetota</taxon>
        <taxon>Actinomycetes</taxon>
        <taxon>Kitasatosporales</taxon>
        <taxon>Streptomycetaceae</taxon>
        <taxon>Streptomyces</taxon>
    </lineage>
</organism>
<feature type="compositionally biased region" description="Basic and acidic residues" evidence="1">
    <location>
        <begin position="19"/>
        <end position="40"/>
    </location>
</feature>
<name>A0AAT9HH27_9ACTN</name>
<feature type="region of interest" description="Disordered" evidence="1">
    <location>
        <begin position="1"/>
        <end position="41"/>
    </location>
</feature>
<protein>
    <submittedName>
        <fullName evidence="2">Uncharacterized protein</fullName>
    </submittedName>
</protein>
<sequence length="118" mass="12393">MAGVGGQVARGGEAAAVTDVDKDAGRGPDPDAGHGGQDLRKRVRLQQFLDPDGKEFALVKHGGERGGQAGDDQRRSVGAGHDDALLVERVEDVRDESIRQARCPGLQHGYQPSPAGFP</sequence>
<dbReference type="EMBL" id="AP035768">
    <property type="protein sequence ID" value="BFO16801.1"/>
    <property type="molecule type" value="Genomic_DNA"/>
</dbReference>
<accession>A0AAT9HH27</accession>
<dbReference type="AlphaFoldDB" id="A0AAT9HH27"/>
<feature type="region of interest" description="Disordered" evidence="1">
    <location>
        <begin position="61"/>
        <end position="83"/>
    </location>
</feature>